<name>A0A8J8NAK3_HALGN</name>
<protein>
    <submittedName>
        <fullName evidence="3">Uncharacterized protein</fullName>
    </submittedName>
</protein>
<comment type="caution">
    <text evidence="3">The sequence shown here is derived from an EMBL/GenBank/DDBJ whole genome shotgun (WGS) entry which is preliminary data.</text>
</comment>
<sequence length="363" mass="40765">MDLFSGGSSQGADSNLYISATKENDLARATLAILHAAKQRSKKSYATGNGNNTSAANKSLNQSHASSSALNPTLKKLNRKSGGLNVSKIPKIGMLPPVVPQSAKNGHDTTLNHSKSMGMGNRSVSASRREVMTPTGRLPLIRLDSEDRKSPEKTLAKISFTMANIEQSKIKEIEVENVQLGAQLNNLNFMIYRKEKEYKQLEEHYTAVMIEHSVNSEGQHKLEVMETKLLRAYEDLNRVEVERKRIEQIVKACAKNPPNNEEQIRNLEQQIDVFVKLISYHQSLMSNAHKEQEQFKKQLVDLQTEIQKLETLSTESADLICCSWREMRAGRTLRCIPLSRLRSMLASLRQGSRTTRSGRQSSM</sequence>
<keyword evidence="4" id="KW-1185">Reference proteome</keyword>
<feature type="region of interest" description="Disordered" evidence="2">
    <location>
        <begin position="39"/>
        <end position="81"/>
    </location>
</feature>
<feature type="coiled-coil region" evidence="1">
    <location>
        <begin position="285"/>
        <end position="312"/>
    </location>
</feature>
<proteinExistence type="predicted"/>
<dbReference type="Proteomes" id="UP000785679">
    <property type="component" value="Unassembled WGS sequence"/>
</dbReference>
<reference evidence="3" key="1">
    <citation type="submission" date="2019-06" db="EMBL/GenBank/DDBJ databases">
        <authorList>
            <person name="Zheng W."/>
        </authorList>
    </citation>
    <scope>NUCLEOTIDE SEQUENCE</scope>
    <source>
        <strain evidence="3">QDHG01</strain>
    </source>
</reference>
<dbReference type="AlphaFoldDB" id="A0A8J8NAK3"/>
<keyword evidence="1" id="KW-0175">Coiled coil</keyword>
<feature type="compositionally biased region" description="Polar residues" evidence="2">
    <location>
        <begin position="58"/>
        <end position="71"/>
    </location>
</feature>
<feature type="compositionally biased region" description="Polar residues" evidence="2">
    <location>
        <begin position="102"/>
        <end position="115"/>
    </location>
</feature>
<feature type="region of interest" description="Disordered" evidence="2">
    <location>
        <begin position="95"/>
        <end position="131"/>
    </location>
</feature>
<evidence type="ECO:0000256" key="2">
    <source>
        <dbReference type="SAM" id="MobiDB-lite"/>
    </source>
</evidence>
<organism evidence="3 4">
    <name type="scientific">Halteria grandinella</name>
    <dbReference type="NCBI Taxonomy" id="5974"/>
    <lineage>
        <taxon>Eukaryota</taxon>
        <taxon>Sar</taxon>
        <taxon>Alveolata</taxon>
        <taxon>Ciliophora</taxon>
        <taxon>Intramacronucleata</taxon>
        <taxon>Spirotrichea</taxon>
        <taxon>Stichotrichia</taxon>
        <taxon>Sporadotrichida</taxon>
        <taxon>Halteriidae</taxon>
        <taxon>Halteria</taxon>
    </lineage>
</organism>
<evidence type="ECO:0000313" key="3">
    <source>
        <dbReference type="EMBL" id="TNV70960.1"/>
    </source>
</evidence>
<evidence type="ECO:0000256" key="1">
    <source>
        <dbReference type="SAM" id="Coils"/>
    </source>
</evidence>
<accession>A0A8J8NAK3</accession>
<gene>
    <name evidence="3" type="ORF">FGO68_gene14738</name>
</gene>
<feature type="compositionally biased region" description="Low complexity" evidence="2">
    <location>
        <begin position="46"/>
        <end position="57"/>
    </location>
</feature>
<evidence type="ECO:0000313" key="4">
    <source>
        <dbReference type="Proteomes" id="UP000785679"/>
    </source>
</evidence>
<dbReference type="EMBL" id="RRYP01031431">
    <property type="protein sequence ID" value="TNV70960.1"/>
    <property type="molecule type" value="Genomic_DNA"/>
</dbReference>